<feature type="transmembrane region" description="Helical" evidence="1">
    <location>
        <begin position="116"/>
        <end position="134"/>
    </location>
</feature>
<evidence type="ECO:0000256" key="1">
    <source>
        <dbReference type="SAM" id="Phobius"/>
    </source>
</evidence>
<accession>A0A2M7BEN9</accession>
<keyword evidence="1" id="KW-0812">Transmembrane</keyword>
<organism evidence="2 3">
    <name type="scientific">Candidatus Shapirobacteria bacterium CG03_land_8_20_14_0_80_39_12</name>
    <dbReference type="NCBI Taxonomy" id="1974879"/>
    <lineage>
        <taxon>Bacteria</taxon>
        <taxon>Candidatus Shapironibacteriota</taxon>
    </lineage>
</organism>
<reference evidence="3" key="1">
    <citation type="submission" date="2017-09" db="EMBL/GenBank/DDBJ databases">
        <title>Depth-based differentiation of microbial function through sediment-hosted aquifers and enrichment of novel symbionts in the deep terrestrial subsurface.</title>
        <authorList>
            <person name="Probst A.J."/>
            <person name="Ladd B."/>
            <person name="Jarett J.K."/>
            <person name="Geller-Mcgrath D.E."/>
            <person name="Sieber C.M.K."/>
            <person name="Emerson J.B."/>
            <person name="Anantharaman K."/>
            <person name="Thomas B.C."/>
            <person name="Malmstrom R."/>
            <person name="Stieglmeier M."/>
            <person name="Klingl A."/>
            <person name="Woyke T."/>
            <person name="Ryan C.M."/>
            <person name="Banfield J.F."/>
        </authorList>
    </citation>
    <scope>NUCLEOTIDE SEQUENCE [LARGE SCALE GENOMIC DNA]</scope>
</reference>
<feature type="non-terminal residue" evidence="2">
    <location>
        <position position="220"/>
    </location>
</feature>
<gene>
    <name evidence="2" type="ORF">COS54_00805</name>
</gene>
<name>A0A2M7BEN9_9BACT</name>
<keyword evidence="1" id="KW-1133">Transmembrane helix</keyword>
<dbReference type="AlphaFoldDB" id="A0A2M7BEN9"/>
<dbReference type="Proteomes" id="UP000229631">
    <property type="component" value="Unassembled WGS sequence"/>
</dbReference>
<evidence type="ECO:0000313" key="2">
    <source>
        <dbReference type="EMBL" id="PIV01585.1"/>
    </source>
</evidence>
<protein>
    <submittedName>
        <fullName evidence="2">Uncharacterized protein</fullName>
    </submittedName>
</protein>
<dbReference type="EMBL" id="PEVC01000018">
    <property type="protein sequence ID" value="PIV01585.1"/>
    <property type="molecule type" value="Genomic_DNA"/>
</dbReference>
<comment type="caution">
    <text evidence="2">The sequence shown here is derived from an EMBL/GenBank/DDBJ whole genome shotgun (WGS) entry which is preliminary data.</text>
</comment>
<keyword evidence="1" id="KW-0472">Membrane</keyword>
<sequence>EMPRERWVGDPQGSVLSNMVDGIFTLVGGELNWKLFPEVVANKNTKIDYDKIFITKGALGFSTNLVASLFKPPVSSVEYFADLGSKLGIAKPAYAQGVGFSGLSNLLPLWKAFRDVSYFFFVIIFIVIGLAIMFRVKLDPKTVITVQNALPKMVIALILITFSYAIAGLMIDLIYVLINIGIVAIGRTGWIGDAAGIANEQGKYTNLSFIEGVGLVIGTE</sequence>
<feature type="transmembrane region" description="Helical" evidence="1">
    <location>
        <begin position="154"/>
        <end position="178"/>
    </location>
</feature>
<evidence type="ECO:0000313" key="3">
    <source>
        <dbReference type="Proteomes" id="UP000229631"/>
    </source>
</evidence>
<proteinExistence type="predicted"/>
<feature type="non-terminal residue" evidence="2">
    <location>
        <position position="1"/>
    </location>
</feature>